<feature type="signal peptide" evidence="12">
    <location>
        <begin position="1"/>
        <end position="18"/>
    </location>
</feature>
<accession>A0A8J1JTJ8</accession>
<feature type="transmembrane region" description="Helical" evidence="11">
    <location>
        <begin position="183"/>
        <end position="201"/>
    </location>
</feature>
<evidence type="ECO:0000256" key="3">
    <source>
        <dbReference type="ARBA" id="ARBA00022692"/>
    </source>
</evidence>
<evidence type="ECO:0000313" key="15">
    <source>
        <dbReference type="RefSeq" id="XP_031759901.1"/>
    </source>
</evidence>
<keyword evidence="2" id="KW-1003">Cell membrane</keyword>
<evidence type="ECO:0000256" key="7">
    <source>
        <dbReference type="ARBA" id="ARBA00023157"/>
    </source>
</evidence>
<protein>
    <submittedName>
        <fullName evidence="15 16">CD276 antigen-like</fullName>
    </submittedName>
</protein>
<dbReference type="Pfam" id="PF07686">
    <property type="entry name" value="V-set"/>
    <property type="match status" value="1"/>
</dbReference>
<dbReference type="GeneID" id="116411566"/>
<gene>
    <name evidence="15 16 17" type="primary">LOC116411566</name>
</gene>
<dbReference type="AlphaFoldDB" id="A0A8J1JTJ8"/>
<dbReference type="Xenbase" id="XB-GENE-29097259">
    <property type="gene designation" value="LOC116411566"/>
</dbReference>
<dbReference type="Gene3D" id="2.60.40.10">
    <property type="entry name" value="Immunoglobulins"/>
    <property type="match status" value="1"/>
</dbReference>
<dbReference type="InterPro" id="IPR013783">
    <property type="entry name" value="Ig-like_fold"/>
</dbReference>
<evidence type="ECO:0000256" key="10">
    <source>
        <dbReference type="ARBA" id="ARBA00023319"/>
    </source>
</evidence>
<dbReference type="GO" id="GO:0005886">
    <property type="term" value="C:plasma membrane"/>
    <property type="evidence" value="ECO:0007669"/>
    <property type="project" value="UniProtKB-SubCell"/>
</dbReference>
<evidence type="ECO:0000313" key="16">
    <source>
        <dbReference type="RefSeq" id="XP_031759902.1"/>
    </source>
</evidence>
<dbReference type="AGR" id="Xenbase:XB-GENE-29097259"/>
<keyword evidence="7" id="KW-1015">Disulfide bond</keyword>
<keyword evidence="10" id="KW-0393">Immunoglobulin domain</keyword>
<evidence type="ECO:0000256" key="4">
    <source>
        <dbReference type="ARBA" id="ARBA00022729"/>
    </source>
</evidence>
<evidence type="ECO:0000313" key="17">
    <source>
        <dbReference type="Xenbase" id="XB-GENE-29097259"/>
    </source>
</evidence>
<dbReference type="RefSeq" id="XP_031759902.1">
    <property type="nucleotide sequence ID" value="XM_031904042.1"/>
</dbReference>
<evidence type="ECO:0000259" key="13">
    <source>
        <dbReference type="PROSITE" id="PS50835"/>
    </source>
</evidence>
<dbReference type="PANTHER" id="PTHR25466">
    <property type="entry name" value="T-LYMPHOCYTE ACTIVATION ANTIGEN"/>
    <property type="match status" value="1"/>
</dbReference>
<keyword evidence="4 12" id="KW-0732">Signal</keyword>
<dbReference type="Proteomes" id="UP000008143">
    <property type="component" value="Chromosome 6"/>
</dbReference>
<dbReference type="PANTHER" id="PTHR25466:SF14">
    <property type="entry name" value="BUTYROPHILIN SUBFAMILY 2 MEMBER A2-LIKE-RELATED"/>
    <property type="match status" value="1"/>
</dbReference>
<dbReference type="InterPro" id="IPR036179">
    <property type="entry name" value="Ig-like_dom_sf"/>
</dbReference>
<evidence type="ECO:0000256" key="8">
    <source>
        <dbReference type="ARBA" id="ARBA00023170"/>
    </source>
</evidence>
<dbReference type="SUPFAM" id="SSF48726">
    <property type="entry name" value="Immunoglobulin"/>
    <property type="match status" value="1"/>
</dbReference>
<name>A0A8J1JTJ8_XENTR</name>
<evidence type="ECO:0000256" key="6">
    <source>
        <dbReference type="ARBA" id="ARBA00023136"/>
    </source>
</evidence>
<feature type="domain" description="Ig-like" evidence="13">
    <location>
        <begin position="23"/>
        <end position="117"/>
    </location>
</feature>
<dbReference type="InterPro" id="IPR051713">
    <property type="entry name" value="T-cell_Activation_Regulation"/>
</dbReference>
<evidence type="ECO:0000256" key="11">
    <source>
        <dbReference type="SAM" id="Phobius"/>
    </source>
</evidence>
<proteinExistence type="predicted"/>
<keyword evidence="3 11" id="KW-0812">Transmembrane</keyword>
<evidence type="ECO:0000313" key="14">
    <source>
        <dbReference type="Proteomes" id="UP000008143"/>
    </source>
</evidence>
<keyword evidence="9" id="KW-0325">Glycoprotein</keyword>
<evidence type="ECO:0000256" key="2">
    <source>
        <dbReference type="ARBA" id="ARBA00022475"/>
    </source>
</evidence>
<reference evidence="15 16" key="1">
    <citation type="submission" date="2025-04" db="UniProtKB">
        <authorList>
            <consortium name="RefSeq"/>
        </authorList>
    </citation>
    <scope>IDENTIFICATION</scope>
    <source>
        <strain evidence="15 16">Nigerian</strain>
        <tissue evidence="15 16">Liver and blood</tissue>
    </source>
</reference>
<feature type="transmembrane region" description="Helical" evidence="11">
    <location>
        <begin position="153"/>
        <end position="174"/>
    </location>
</feature>
<dbReference type="OMA" id="INPHRSE"/>
<keyword evidence="5 11" id="KW-1133">Transmembrane helix</keyword>
<dbReference type="KEGG" id="xtr:116411566"/>
<sequence length="207" mass="23932">MSCLLFTLALQALRLTQAYFDCPNPRQHIIAQGNTDAMLPCSFLWRGEPSEEWKVVWQKEEDEDELVVHYQNGADQDDKQNQRFHSRTFIRKDWFGQRNATLRLSRVSSRDSGAYQCYLMGIPVGPGPMIPCCRVTLEVYQAQKEERKSFSREMYICFLVWALVSSAALLYVVIKAPGKKQTITFFLMLSFILGTLLVYFINKGHKT</sequence>
<dbReference type="InterPro" id="IPR013106">
    <property type="entry name" value="Ig_V-set"/>
</dbReference>
<keyword evidence="8" id="KW-0675">Receptor</keyword>
<evidence type="ECO:0000256" key="1">
    <source>
        <dbReference type="ARBA" id="ARBA00004251"/>
    </source>
</evidence>
<comment type="subcellular location">
    <subcellularLocation>
        <location evidence="1">Cell membrane</location>
        <topology evidence="1">Single-pass type I membrane protein</topology>
    </subcellularLocation>
</comment>
<evidence type="ECO:0000256" key="12">
    <source>
        <dbReference type="SAM" id="SignalP"/>
    </source>
</evidence>
<evidence type="ECO:0000256" key="9">
    <source>
        <dbReference type="ARBA" id="ARBA00023180"/>
    </source>
</evidence>
<dbReference type="InterPro" id="IPR007110">
    <property type="entry name" value="Ig-like_dom"/>
</dbReference>
<keyword evidence="14" id="KW-1185">Reference proteome</keyword>
<keyword evidence="6 11" id="KW-0472">Membrane</keyword>
<organism evidence="14 15">
    <name type="scientific">Xenopus tropicalis</name>
    <name type="common">Western clawed frog</name>
    <name type="synonym">Silurana tropicalis</name>
    <dbReference type="NCBI Taxonomy" id="8364"/>
    <lineage>
        <taxon>Eukaryota</taxon>
        <taxon>Metazoa</taxon>
        <taxon>Chordata</taxon>
        <taxon>Craniata</taxon>
        <taxon>Vertebrata</taxon>
        <taxon>Euteleostomi</taxon>
        <taxon>Amphibia</taxon>
        <taxon>Batrachia</taxon>
        <taxon>Anura</taxon>
        <taxon>Pipoidea</taxon>
        <taxon>Pipidae</taxon>
        <taxon>Xenopodinae</taxon>
        <taxon>Xenopus</taxon>
        <taxon>Silurana</taxon>
    </lineage>
</organism>
<dbReference type="PROSITE" id="PS50835">
    <property type="entry name" value="IG_LIKE"/>
    <property type="match status" value="1"/>
</dbReference>
<dbReference type="OrthoDB" id="9906803at2759"/>
<evidence type="ECO:0000256" key="5">
    <source>
        <dbReference type="ARBA" id="ARBA00022989"/>
    </source>
</evidence>
<feature type="chain" id="PRO_5044692307" evidence="12">
    <location>
        <begin position="19"/>
        <end position="207"/>
    </location>
</feature>
<dbReference type="RefSeq" id="XP_031759901.1">
    <property type="nucleotide sequence ID" value="XM_031904041.1"/>
</dbReference>